<proteinExistence type="inferred from homology"/>
<evidence type="ECO:0000256" key="2">
    <source>
        <dbReference type="ARBA" id="ARBA00022741"/>
    </source>
</evidence>
<sequence>MFFICQHVNFYVFQDQNQRYPSSNIIHNVNRLKGPLRTKFERPETTKMDHLIDFDSESDSHEMEEEIEADNEPRDHSFSFNNNRIKLEMFKAILEDHDTTVVEECKFYNEQVNNIVVTCKLDKSRIKCLEWKSELNVNNLADKMKPSNYVKCQLNASNGQSIRNPLQICRNYIHLPTRRPKPTPNPNPGFKPSDHLDAGTSSCSSFNISSSESSITFNFKPNYNITNSSVQINSTKLSTNENHYRTINANESRQNVVQSSTNVPTGFGAKSSSINNVSLNNVQNVTKVNPFDSNGKNNGDFNGSNYGNNYQPCTSKGVSSYFGKPKNVPTIGRTGFINGPKNGAVSNGRYFVNGDEQGGSNSKGFVNGPLKRGISDDRNEFINGTMNGVAPNGRSFANLSVKGPVSNGERNADQNEDPFSFSKYYKREENLGKQGEAFEKRYDKQDEHQLGSIQKTSSFRTARTELGIQNLKKDKGKPGGNYSNYNGNQSGAAGSSANWVSNSIKKTLGTTKARSVRDKFVTPMRPNDDERDMQVDGPSVNDKGDLDECEDERYKGIDKVMIERIENEIMDRGKPVTWDDIAGLTFAKQTIQEVIVWPMLRPDIFTGLRRPPKGILLFGPPGTGKTLIGKCVAAQCKATFFCISASTLTSKWYGEGEKMVRALFAVASVHQPSIIFIDEIDSLLCQRSDQENETSRRLKTEFLISLDGAGTLDDDLVLVIGATNRPQELDEAARRRLVKRLYIPLPDEKARAEIVTKLLANITNSLTVEDIEEVARLTNEFSGADMSSLCREASLGPVRSIDLSKIDALDVRPIKVEDFRDALNTVRPSVCQADLKIYQDWNQTFGSGRC</sequence>
<dbReference type="GO" id="GO:0000070">
    <property type="term" value="P:mitotic sister chromatid segregation"/>
    <property type="evidence" value="ECO:0007669"/>
    <property type="project" value="UniProtKB-ARBA"/>
</dbReference>
<dbReference type="GO" id="GO:0016887">
    <property type="term" value="F:ATP hydrolysis activity"/>
    <property type="evidence" value="ECO:0007669"/>
    <property type="project" value="InterPro"/>
</dbReference>
<dbReference type="InterPro" id="IPR027417">
    <property type="entry name" value="P-loop_NTPase"/>
</dbReference>
<keyword evidence="3" id="KW-0067">ATP-binding</keyword>
<keyword evidence="2" id="KW-0547">Nucleotide-binding</keyword>
<dbReference type="GO" id="GO:0005524">
    <property type="term" value="F:ATP binding"/>
    <property type="evidence" value="ECO:0007669"/>
    <property type="project" value="UniProtKB-KW"/>
</dbReference>
<dbReference type="PANTHER" id="PTHR23074">
    <property type="entry name" value="AAA DOMAIN-CONTAINING"/>
    <property type="match status" value="1"/>
</dbReference>
<dbReference type="InterPro" id="IPR041569">
    <property type="entry name" value="AAA_lid_3"/>
</dbReference>
<dbReference type="Pfam" id="PF00004">
    <property type="entry name" value="AAA"/>
    <property type="match status" value="1"/>
</dbReference>
<dbReference type="GO" id="GO:0031114">
    <property type="term" value="P:regulation of microtubule depolymerization"/>
    <property type="evidence" value="ECO:0007669"/>
    <property type="project" value="UniProtKB-ARBA"/>
</dbReference>
<feature type="region of interest" description="Disordered" evidence="4">
    <location>
        <begin position="466"/>
        <end position="497"/>
    </location>
</feature>
<evidence type="ECO:0000256" key="1">
    <source>
        <dbReference type="ARBA" id="ARBA00006914"/>
    </source>
</evidence>
<dbReference type="InterPro" id="IPR003960">
    <property type="entry name" value="ATPase_AAA_CS"/>
</dbReference>
<evidence type="ECO:0000259" key="5">
    <source>
        <dbReference type="SMART" id="SM00382"/>
    </source>
</evidence>
<feature type="region of interest" description="Disordered" evidence="4">
    <location>
        <begin position="522"/>
        <end position="547"/>
    </location>
</feature>
<dbReference type="GO" id="GO:0051013">
    <property type="term" value="P:microtubule severing"/>
    <property type="evidence" value="ECO:0007669"/>
    <property type="project" value="UniProtKB-ARBA"/>
</dbReference>
<protein>
    <submittedName>
        <fullName evidence="6">Fidgetin-like protein 1</fullName>
    </submittedName>
</protein>
<dbReference type="AlphaFoldDB" id="A0A8D8VTI7"/>
<dbReference type="EMBL" id="HBUF01089112">
    <property type="protein sequence ID" value="CAG6635192.1"/>
    <property type="molecule type" value="Transcribed_RNA"/>
</dbReference>
<feature type="region of interest" description="Disordered" evidence="4">
    <location>
        <begin position="177"/>
        <end position="198"/>
    </location>
</feature>
<accession>A0A8D8VTI7</accession>
<feature type="region of interest" description="Disordered" evidence="4">
    <location>
        <begin position="57"/>
        <end position="76"/>
    </location>
</feature>
<feature type="domain" description="AAA+ ATPase" evidence="5">
    <location>
        <begin position="611"/>
        <end position="747"/>
    </location>
</feature>
<dbReference type="PROSITE" id="PS00674">
    <property type="entry name" value="AAA"/>
    <property type="match status" value="1"/>
</dbReference>
<dbReference type="InterPro" id="IPR003593">
    <property type="entry name" value="AAA+_ATPase"/>
</dbReference>
<dbReference type="SUPFAM" id="SSF52540">
    <property type="entry name" value="P-loop containing nucleoside triphosphate hydrolases"/>
    <property type="match status" value="1"/>
</dbReference>
<dbReference type="InterPro" id="IPR003959">
    <property type="entry name" value="ATPase_AAA_core"/>
</dbReference>
<feature type="compositionally biased region" description="Low complexity" evidence="4">
    <location>
        <begin position="480"/>
        <end position="491"/>
    </location>
</feature>
<dbReference type="FunFam" id="1.10.8.60:FF:000022">
    <property type="entry name" value="Fidgetin like 1"/>
    <property type="match status" value="1"/>
</dbReference>
<evidence type="ECO:0000256" key="3">
    <source>
        <dbReference type="ARBA" id="ARBA00022840"/>
    </source>
</evidence>
<reference evidence="6" key="1">
    <citation type="submission" date="2021-05" db="EMBL/GenBank/DDBJ databases">
        <authorList>
            <person name="Alioto T."/>
            <person name="Alioto T."/>
            <person name="Gomez Garrido J."/>
        </authorList>
    </citation>
    <scope>NUCLEOTIDE SEQUENCE</scope>
</reference>
<organism evidence="6">
    <name type="scientific">Cacopsylla melanoneura</name>
    <dbReference type="NCBI Taxonomy" id="428564"/>
    <lineage>
        <taxon>Eukaryota</taxon>
        <taxon>Metazoa</taxon>
        <taxon>Ecdysozoa</taxon>
        <taxon>Arthropoda</taxon>
        <taxon>Hexapoda</taxon>
        <taxon>Insecta</taxon>
        <taxon>Pterygota</taxon>
        <taxon>Neoptera</taxon>
        <taxon>Paraneoptera</taxon>
        <taxon>Hemiptera</taxon>
        <taxon>Sternorrhyncha</taxon>
        <taxon>Psylloidea</taxon>
        <taxon>Psyllidae</taxon>
        <taxon>Psyllinae</taxon>
        <taxon>Cacopsylla</taxon>
    </lineage>
</organism>
<dbReference type="PANTHER" id="PTHR23074:SF17">
    <property type="entry name" value="FIDGETIN-LIKE PROTEIN 1"/>
    <property type="match status" value="1"/>
</dbReference>
<dbReference type="GO" id="GO:0005813">
    <property type="term" value="C:centrosome"/>
    <property type="evidence" value="ECO:0007669"/>
    <property type="project" value="UniProtKB-ARBA"/>
</dbReference>
<name>A0A8D8VTI7_9HEMI</name>
<feature type="compositionally biased region" description="Basic and acidic residues" evidence="4">
    <location>
        <begin position="522"/>
        <end position="534"/>
    </location>
</feature>
<dbReference type="Pfam" id="PF09336">
    <property type="entry name" value="Vps4_C"/>
    <property type="match status" value="1"/>
</dbReference>
<evidence type="ECO:0000256" key="4">
    <source>
        <dbReference type="SAM" id="MobiDB-lite"/>
    </source>
</evidence>
<dbReference type="Gene3D" id="3.40.50.300">
    <property type="entry name" value="P-loop containing nucleotide triphosphate hydrolases"/>
    <property type="match status" value="1"/>
</dbReference>
<comment type="similarity">
    <text evidence="1">Belongs to the AAA ATPase family.</text>
</comment>
<dbReference type="InterPro" id="IPR050304">
    <property type="entry name" value="MT-severing_AAA_ATPase"/>
</dbReference>
<dbReference type="Gene3D" id="1.10.8.60">
    <property type="match status" value="1"/>
</dbReference>
<dbReference type="Pfam" id="PF17862">
    <property type="entry name" value="AAA_lid_3"/>
    <property type="match status" value="1"/>
</dbReference>
<dbReference type="GO" id="GO:0008568">
    <property type="term" value="F:microtubule severing ATPase activity"/>
    <property type="evidence" value="ECO:0007669"/>
    <property type="project" value="UniProtKB-ARBA"/>
</dbReference>
<dbReference type="GO" id="GO:0005694">
    <property type="term" value="C:chromosome"/>
    <property type="evidence" value="ECO:0007669"/>
    <property type="project" value="UniProtKB-ARBA"/>
</dbReference>
<dbReference type="InterPro" id="IPR015415">
    <property type="entry name" value="Spast_Vps4_C"/>
</dbReference>
<dbReference type="SMART" id="SM00382">
    <property type="entry name" value="AAA"/>
    <property type="match status" value="1"/>
</dbReference>
<dbReference type="FunFam" id="3.40.50.300:FF:000093">
    <property type="entry name" value="Fidgetin-like 1"/>
    <property type="match status" value="1"/>
</dbReference>
<evidence type="ECO:0000313" key="6">
    <source>
        <dbReference type="EMBL" id="CAG6635192.1"/>
    </source>
</evidence>